<dbReference type="GeneID" id="92205596"/>
<dbReference type="Proteomes" id="UP001497383">
    <property type="component" value="Chromosome 1"/>
</dbReference>
<name>A0ABP0ZDD3_9ASCO</name>
<evidence type="ECO:0000313" key="4">
    <source>
        <dbReference type="Proteomes" id="UP001497383"/>
    </source>
</evidence>
<evidence type="ECO:0000256" key="2">
    <source>
        <dbReference type="SAM" id="Phobius"/>
    </source>
</evidence>
<keyword evidence="4" id="KW-1185">Reference proteome</keyword>
<evidence type="ECO:0000313" key="3">
    <source>
        <dbReference type="EMBL" id="CAK9435673.1"/>
    </source>
</evidence>
<evidence type="ECO:0000256" key="1">
    <source>
        <dbReference type="SAM" id="MobiDB-lite"/>
    </source>
</evidence>
<proteinExistence type="predicted"/>
<feature type="compositionally biased region" description="Basic residues" evidence="1">
    <location>
        <begin position="51"/>
        <end position="70"/>
    </location>
</feature>
<sequence>MNYIPPVKSNATTEANNTLGKGSLFAVLVPTLIVPLLGICLLLYECAKRIHRKHQSKKKRRERRARRRRSGGGDGDDDDGNDASEVGDETNLSNSWFIFSHLVRPAPPAHLKDDATLVEVPPIVPESDLESAETKVDYRR</sequence>
<gene>
    <name evidence="3" type="ORF">LODBEIA_P04000</name>
</gene>
<accession>A0ABP0ZDD3</accession>
<keyword evidence="2" id="KW-0812">Transmembrane</keyword>
<feature type="transmembrane region" description="Helical" evidence="2">
    <location>
        <begin position="24"/>
        <end position="44"/>
    </location>
</feature>
<dbReference type="RefSeq" id="XP_066827338.1">
    <property type="nucleotide sequence ID" value="XM_066974173.1"/>
</dbReference>
<organism evidence="3 4">
    <name type="scientific">Lodderomyces beijingensis</name>
    <dbReference type="NCBI Taxonomy" id="1775926"/>
    <lineage>
        <taxon>Eukaryota</taxon>
        <taxon>Fungi</taxon>
        <taxon>Dikarya</taxon>
        <taxon>Ascomycota</taxon>
        <taxon>Saccharomycotina</taxon>
        <taxon>Pichiomycetes</taxon>
        <taxon>Debaryomycetaceae</taxon>
        <taxon>Candida/Lodderomyces clade</taxon>
        <taxon>Lodderomyces</taxon>
    </lineage>
</organism>
<feature type="compositionally biased region" description="Acidic residues" evidence="1">
    <location>
        <begin position="74"/>
        <end position="88"/>
    </location>
</feature>
<feature type="region of interest" description="Disordered" evidence="1">
    <location>
        <begin position="51"/>
        <end position="88"/>
    </location>
</feature>
<dbReference type="EMBL" id="OZ022405">
    <property type="protein sequence ID" value="CAK9435673.1"/>
    <property type="molecule type" value="Genomic_DNA"/>
</dbReference>
<reference evidence="3 4" key="1">
    <citation type="submission" date="2024-03" db="EMBL/GenBank/DDBJ databases">
        <authorList>
            <person name="Brejova B."/>
        </authorList>
    </citation>
    <scope>NUCLEOTIDE SEQUENCE [LARGE SCALE GENOMIC DNA]</scope>
    <source>
        <strain evidence="3 4">CBS 14171</strain>
    </source>
</reference>
<keyword evidence="2" id="KW-0472">Membrane</keyword>
<protein>
    <submittedName>
        <fullName evidence="3">Uncharacterized protein</fullName>
    </submittedName>
</protein>
<keyword evidence="2" id="KW-1133">Transmembrane helix</keyword>